<organism evidence="1 2">
    <name type="scientific">Trichogramma kaykai</name>
    <dbReference type="NCBI Taxonomy" id="54128"/>
    <lineage>
        <taxon>Eukaryota</taxon>
        <taxon>Metazoa</taxon>
        <taxon>Ecdysozoa</taxon>
        <taxon>Arthropoda</taxon>
        <taxon>Hexapoda</taxon>
        <taxon>Insecta</taxon>
        <taxon>Pterygota</taxon>
        <taxon>Neoptera</taxon>
        <taxon>Endopterygota</taxon>
        <taxon>Hymenoptera</taxon>
        <taxon>Apocrita</taxon>
        <taxon>Proctotrupomorpha</taxon>
        <taxon>Chalcidoidea</taxon>
        <taxon>Trichogrammatidae</taxon>
        <taxon>Trichogramma</taxon>
    </lineage>
</organism>
<protein>
    <recommendedName>
        <fullName evidence="3">USP domain-containing protein</fullName>
    </recommendedName>
</protein>
<keyword evidence="2" id="KW-1185">Reference proteome</keyword>
<dbReference type="InterPro" id="IPR038765">
    <property type="entry name" value="Papain-like_cys_pep_sf"/>
</dbReference>
<evidence type="ECO:0000313" key="2">
    <source>
        <dbReference type="Proteomes" id="UP001627154"/>
    </source>
</evidence>
<proteinExistence type="predicted"/>
<dbReference type="Proteomes" id="UP001627154">
    <property type="component" value="Unassembled WGS sequence"/>
</dbReference>
<evidence type="ECO:0000313" key="1">
    <source>
        <dbReference type="EMBL" id="KAL3399000.1"/>
    </source>
</evidence>
<evidence type="ECO:0008006" key="3">
    <source>
        <dbReference type="Google" id="ProtNLM"/>
    </source>
</evidence>
<accession>A0ABD2X1L7</accession>
<comment type="caution">
    <text evidence="1">The sequence shown here is derived from an EMBL/GenBank/DDBJ whole genome shotgun (WGS) entry which is preliminary data.</text>
</comment>
<gene>
    <name evidence="1" type="ORF">TKK_008084</name>
</gene>
<dbReference type="SUPFAM" id="SSF54001">
    <property type="entry name" value="Cysteine proteinases"/>
    <property type="match status" value="1"/>
</dbReference>
<name>A0ABD2X1L7_9HYME</name>
<sequence length="1263" mass="144122">MSVIVEKKKCGRKAAVSMEKIEEVLTSNEIEIFDENGQLLKEKNDGWEKAFDLLKPYGETSQHNLYLKLRLKLKTDKKMLERLKPFCTVANPTKKIKMSNDTEQMEEESSNGVISNCDCDHDDMGALHSLKGNVEFYAMIHEMSLSPFHVIYFWPEQVSTIYKNECEAIEVICTELIDVQPFETQFYKSSGILQVSIVGLIDDSCITPLYQVITEQRSNNFINYILCEWFKTGFEPPSELIVPPNVAFIEGAINALNSNYSIQKYIDEIINYVKVNSDLPACHIRANFLPVITYILKYFENDHALIRKLYSKVFILMLITTNIEELWVIIKKTFVVLSTPFKNQEVENSIQSLFNMINDSALVNDIYKLCVCNTSRYDSEIDSMLTKISCTKMEDLINSLMVCESESTVEDSQYLPNSYCNKEFSALFKNVLTFLPFFFMHHKSEYDVRKHSEKLDLKSKYYSLLKDEIDSNALKIQNLSIRVDKFIIHHSNLIKSLSEVCRERLAVTSKSKSSKNYTKRTDVKFNAYSYLNLFENWGGHGEEKQIPNKFQDDASLDLSVLRITELLDKSDKKQKEVVAEDGAENDEDLSMTILQEDYKNTEFDSSKENSVILAGNIISQLDYSIKMINNQVSSPNTDLPKQLTFVSNSVSSINNIKKKDTKFLSNFPEADMYFGNPAQKRNCKHKDIINGNLTGTVKFGKLFYVYENTSALDAVAELFLMTYINFYSFRAPFEKLSDTFVKLIAECHKQGDLKIYYKKRVELLLKVGTVENTTIKIESNLSTLLGKLISDCLSCCVFRIISLENGLTSHFQDEIIATLNQPTQLCSDCQKIEGIKIAYCLAINIENLSNSCCNLDDIPATITLHGKEYILTGFVNEVDSTLHTSKSYTGFCRSLSGSWKFFGGTGKKHKTIKTNLRVALLVFMSKSPSKVLTKEKPAATSLAKSFVAREILSNSSKITKRAVLKNGSALQPRSVYGTTLKFRYTCAYDSIVEILTFAILINENFKNYMRQNMKQFLAMNHVCFATALVQCAEIGVRSDLYTIRAHLLYNALKTTNPINEAEQSMNCETNTTFLFNKLMINYKNILKIKNCLRCRNKVSVNVMSCENLSVSVAQNNYSALEDKLNEIFMNCNVELCEFCNNVEAETNYLLDNANYIWVCTEDAYNPAYFVNCQDENLKNLTTDLSVTPVRIRIGQINFDLTGVIQYRPPGDEKGMGHYIAYLRDLSGNWYCANDEDSHIYQNNNEQLPSIKIAAIFYCRSAET</sequence>
<reference evidence="1 2" key="1">
    <citation type="journal article" date="2024" name="bioRxiv">
        <title>A reference genome for Trichogramma kaykai: A tiny desert-dwelling parasitoid wasp with competing sex-ratio distorters.</title>
        <authorList>
            <person name="Culotta J."/>
            <person name="Lindsey A.R."/>
        </authorList>
    </citation>
    <scope>NUCLEOTIDE SEQUENCE [LARGE SCALE GENOMIC DNA]</scope>
    <source>
        <strain evidence="1 2">KSX58</strain>
    </source>
</reference>
<dbReference type="AlphaFoldDB" id="A0ABD2X1L7"/>
<dbReference type="EMBL" id="JBJJXI010000059">
    <property type="protein sequence ID" value="KAL3399000.1"/>
    <property type="molecule type" value="Genomic_DNA"/>
</dbReference>
<dbReference type="Gene3D" id="3.90.70.10">
    <property type="entry name" value="Cysteine proteinases"/>
    <property type="match status" value="1"/>
</dbReference>